<feature type="transmembrane region" description="Helical" evidence="5">
    <location>
        <begin position="280"/>
        <end position="300"/>
    </location>
</feature>
<feature type="transmembrane region" description="Helical" evidence="5">
    <location>
        <begin position="73"/>
        <end position="94"/>
    </location>
</feature>
<dbReference type="OrthoDB" id="3774626at2"/>
<dbReference type="RefSeq" id="WP_110486560.1">
    <property type="nucleotide sequence ID" value="NZ_QJVC01000024.1"/>
</dbReference>
<keyword evidence="8" id="KW-1185">Reference proteome</keyword>
<evidence type="ECO:0000256" key="1">
    <source>
        <dbReference type="ARBA" id="ARBA00004141"/>
    </source>
</evidence>
<keyword evidence="4 5" id="KW-0472">Membrane</keyword>
<evidence type="ECO:0000313" key="8">
    <source>
        <dbReference type="Proteomes" id="UP000247980"/>
    </source>
</evidence>
<organism evidence="7 8">
    <name type="scientific">Arthrobacter psychrolactophilus</name>
    <dbReference type="NCBI Taxonomy" id="92442"/>
    <lineage>
        <taxon>Bacteria</taxon>
        <taxon>Bacillati</taxon>
        <taxon>Actinomycetota</taxon>
        <taxon>Actinomycetes</taxon>
        <taxon>Micrococcales</taxon>
        <taxon>Micrococcaceae</taxon>
        <taxon>Arthrobacter</taxon>
    </lineage>
</organism>
<accession>A0A2V5JDK4</accession>
<feature type="transmembrane region" description="Helical" evidence="5">
    <location>
        <begin position="389"/>
        <end position="407"/>
    </location>
</feature>
<evidence type="ECO:0000256" key="4">
    <source>
        <dbReference type="ARBA" id="ARBA00023136"/>
    </source>
</evidence>
<keyword evidence="3 5" id="KW-1133">Transmembrane helix</keyword>
<evidence type="ECO:0000256" key="3">
    <source>
        <dbReference type="ARBA" id="ARBA00022989"/>
    </source>
</evidence>
<feature type="transmembrane region" description="Helical" evidence="5">
    <location>
        <begin position="353"/>
        <end position="377"/>
    </location>
</feature>
<comment type="caution">
    <text evidence="7">The sequence shown here is derived from an EMBL/GenBank/DDBJ whole genome shotgun (WGS) entry which is preliminary data.</text>
</comment>
<evidence type="ECO:0000259" key="6">
    <source>
        <dbReference type="Pfam" id="PF04932"/>
    </source>
</evidence>
<feature type="transmembrane region" description="Helical" evidence="5">
    <location>
        <begin position="43"/>
        <end position="66"/>
    </location>
</feature>
<feature type="transmembrane region" description="Helical" evidence="5">
    <location>
        <begin position="231"/>
        <end position="250"/>
    </location>
</feature>
<dbReference type="PANTHER" id="PTHR37422">
    <property type="entry name" value="TEICHURONIC ACID BIOSYNTHESIS PROTEIN TUAE"/>
    <property type="match status" value="1"/>
</dbReference>
<reference evidence="7 8" key="1">
    <citation type="submission" date="2018-05" db="EMBL/GenBank/DDBJ databases">
        <title>Genetic diversity of glacier-inhabiting Cryobacterium bacteria in China and description of Cryobacterium mengkeensis sp. nov. and Arthrobacter glacialis sp. nov.</title>
        <authorList>
            <person name="Liu Q."/>
            <person name="Xin Y.-H."/>
        </authorList>
    </citation>
    <scope>NUCLEOTIDE SEQUENCE [LARGE SCALE GENOMIC DNA]</scope>
    <source>
        <strain evidence="7 8">B7</strain>
    </source>
</reference>
<feature type="domain" description="O-antigen ligase-related" evidence="6">
    <location>
        <begin position="240"/>
        <end position="339"/>
    </location>
</feature>
<feature type="transmembrane region" description="Helical" evidence="5">
    <location>
        <begin position="132"/>
        <end position="153"/>
    </location>
</feature>
<evidence type="ECO:0000313" key="7">
    <source>
        <dbReference type="EMBL" id="PYI37317.1"/>
    </source>
</evidence>
<proteinExistence type="predicted"/>
<dbReference type="Proteomes" id="UP000247980">
    <property type="component" value="Unassembled WGS sequence"/>
</dbReference>
<dbReference type="GO" id="GO:0016874">
    <property type="term" value="F:ligase activity"/>
    <property type="evidence" value="ECO:0007669"/>
    <property type="project" value="UniProtKB-KW"/>
</dbReference>
<dbReference type="Pfam" id="PF04932">
    <property type="entry name" value="Wzy_C"/>
    <property type="match status" value="1"/>
</dbReference>
<comment type="subcellular location">
    <subcellularLocation>
        <location evidence="1">Membrane</location>
        <topology evidence="1">Multi-pass membrane protein</topology>
    </subcellularLocation>
</comment>
<gene>
    <name evidence="7" type="ORF">CVS30_16005</name>
</gene>
<dbReference type="GO" id="GO:0016020">
    <property type="term" value="C:membrane"/>
    <property type="evidence" value="ECO:0007669"/>
    <property type="project" value="UniProtKB-SubCell"/>
</dbReference>
<evidence type="ECO:0000256" key="5">
    <source>
        <dbReference type="SAM" id="Phobius"/>
    </source>
</evidence>
<feature type="transmembrane region" description="Helical" evidence="5">
    <location>
        <begin position="207"/>
        <end position="226"/>
    </location>
</feature>
<sequence>MNAKSFGTVPGARAQIRHTPPLSPTDSGLPAWPMLVLLAGFPVWWAFGAAPFAPIGLAAIMLALLVCRGNVTLVPGLLPWFAFLAWACVAAINLPDGGTALGYAQRLGNLMAVGVYMVYYVNARRSLPAQKVMTGIGVVWLTVVVLGLLAMMWPEYRLLTPIGKILPGGLLKNPLVYDLVFPPLAEIQQPWGAPEPFNRPAAPFPYANSWGVAFALLTPCAVYLLLQARRWWVKIGILAVIALSFLPALATSNRGMLLGLAVGTAYVLLRVAARGQLIKVAGLGLAIAGVVGALLISGALGDILGRQQYSDSTSGRLSIYDATLAAVLNSPWVGYGAPRMDATIGISLGTQGYIWMLMFSFGFVGLGLFLLFLGNGIIRTWSAPGTTGLWLHGVLITTVAIIPYYSLDIMQMSVVGLTMTVLLRARAYGENLERSA</sequence>
<dbReference type="PANTHER" id="PTHR37422:SF13">
    <property type="entry name" value="LIPOPOLYSACCHARIDE BIOSYNTHESIS PROTEIN PA4999-RELATED"/>
    <property type="match status" value="1"/>
</dbReference>
<keyword evidence="7" id="KW-0436">Ligase</keyword>
<feature type="transmembrane region" description="Helical" evidence="5">
    <location>
        <begin position="100"/>
        <end position="120"/>
    </location>
</feature>
<protein>
    <submittedName>
        <fullName evidence="7">Ligase</fullName>
    </submittedName>
</protein>
<dbReference type="InterPro" id="IPR007016">
    <property type="entry name" value="O-antigen_ligase-rel_domated"/>
</dbReference>
<feature type="transmembrane region" description="Helical" evidence="5">
    <location>
        <begin position="256"/>
        <end position="273"/>
    </location>
</feature>
<dbReference type="InterPro" id="IPR051533">
    <property type="entry name" value="WaaL-like"/>
</dbReference>
<evidence type="ECO:0000256" key="2">
    <source>
        <dbReference type="ARBA" id="ARBA00022692"/>
    </source>
</evidence>
<keyword evidence="2 5" id="KW-0812">Transmembrane</keyword>
<dbReference type="EMBL" id="QJVC01000024">
    <property type="protein sequence ID" value="PYI37317.1"/>
    <property type="molecule type" value="Genomic_DNA"/>
</dbReference>
<dbReference type="AlphaFoldDB" id="A0A2V5JDK4"/>
<name>A0A2V5JDK4_9MICC</name>